<evidence type="ECO:0000313" key="2">
    <source>
        <dbReference type="Proteomes" id="UP000179252"/>
    </source>
</evidence>
<comment type="caution">
    <text evidence="1">The sequence shown here is derived from an EMBL/GenBank/DDBJ whole genome shotgun (WGS) entry which is preliminary data.</text>
</comment>
<dbReference type="InterPro" id="IPR036412">
    <property type="entry name" value="HAD-like_sf"/>
</dbReference>
<reference evidence="1 2" key="1">
    <citation type="journal article" date="2016" name="Nat. Commun.">
        <title>Thousands of microbial genomes shed light on interconnected biogeochemical processes in an aquifer system.</title>
        <authorList>
            <person name="Anantharaman K."/>
            <person name="Brown C.T."/>
            <person name="Hug L.A."/>
            <person name="Sharon I."/>
            <person name="Castelle C.J."/>
            <person name="Probst A.J."/>
            <person name="Thomas B.C."/>
            <person name="Singh A."/>
            <person name="Wilkins M.J."/>
            <person name="Karaoz U."/>
            <person name="Brodie E.L."/>
            <person name="Williams K.H."/>
            <person name="Hubbard S.S."/>
            <person name="Banfield J.F."/>
        </authorList>
    </citation>
    <scope>NUCLEOTIDE SEQUENCE [LARGE SCALE GENOMIC DNA]</scope>
</reference>
<accession>A0A1F5FWN6</accession>
<gene>
    <name evidence="1" type="ORF">A2165_01695</name>
</gene>
<name>A0A1F5FWN6_9BACT</name>
<dbReference type="SUPFAM" id="SSF56784">
    <property type="entry name" value="HAD-like"/>
    <property type="match status" value="1"/>
</dbReference>
<dbReference type="AlphaFoldDB" id="A0A1F5FWN6"/>
<proteinExistence type="predicted"/>
<dbReference type="Proteomes" id="UP000179252">
    <property type="component" value="Unassembled WGS sequence"/>
</dbReference>
<dbReference type="EMBL" id="MFAU01000033">
    <property type="protein sequence ID" value="OGD84031.1"/>
    <property type="molecule type" value="Genomic_DNA"/>
</dbReference>
<organism evidence="1 2">
    <name type="scientific">Candidatus Curtissbacteria bacterium RBG_13_40_7</name>
    <dbReference type="NCBI Taxonomy" id="1797706"/>
    <lineage>
        <taxon>Bacteria</taxon>
        <taxon>Candidatus Curtissiibacteriota</taxon>
    </lineage>
</organism>
<sequence>MNIYLDIDGVILANDVQPALHAKEFLEYVVNNHDVYWLTTHCKGDAEYTVNFISRFFDADTIESLKKIKPTNWNTLKTEAINFDTPFLWFDDQLFDSEIDELDCRNVRDQWIKVDLSKNVHQLKDLVENFPKVN</sequence>
<evidence type="ECO:0000313" key="1">
    <source>
        <dbReference type="EMBL" id="OGD84031.1"/>
    </source>
</evidence>
<protein>
    <recommendedName>
        <fullName evidence="3">FCP1 homology domain-containing protein</fullName>
    </recommendedName>
</protein>
<evidence type="ECO:0008006" key="3">
    <source>
        <dbReference type="Google" id="ProtNLM"/>
    </source>
</evidence>